<keyword evidence="1" id="KW-0812">Transmembrane</keyword>
<comment type="caution">
    <text evidence="2">The sequence shown here is derived from an EMBL/GenBank/DDBJ whole genome shotgun (WGS) entry which is preliminary data.</text>
</comment>
<reference evidence="2" key="1">
    <citation type="submission" date="2018-07" db="EMBL/GenBank/DDBJ databases">
        <authorList>
            <consortium name="PulseNet: The National Subtyping Network for Foodborne Disease Surveillance"/>
            <person name="Tarr C.L."/>
            <person name="Trees E."/>
            <person name="Katz L.S."/>
            <person name="Carleton-Romer H.A."/>
            <person name="Stroika S."/>
            <person name="Kucerova Z."/>
            <person name="Roache K.F."/>
            <person name="Sabol A.L."/>
            <person name="Besser J."/>
            <person name="Gerner-Smidt P."/>
        </authorList>
    </citation>
    <scope>NUCLEOTIDE SEQUENCE</scope>
    <source>
        <strain evidence="2">2014K-0489</strain>
    </source>
</reference>
<dbReference type="InterPro" id="IPR058979">
    <property type="entry name" value="LysC-like"/>
</dbReference>
<sequence length="115" mass="12774">MQKTRSHWTHSEPRQISRWLLRMMIVLHVLYLLPLLTGCGSTRTVYVTTPVAPLPASLTAETLQPAIPDPLTYGGSLDLNVSLLSALATCNRDKAGIRRIEESQTTHQSKIIVPE</sequence>
<gene>
    <name evidence="2" type="ORF">CBX91_15690</name>
</gene>
<dbReference type="AlphaFoldDB" id="A0A634F7K2"/>
<proteinExistence type="predicted"/>
<evidence type="ECO:0000313" key="2">
    <source>
        <dbReference type="EMBL" id="EDH4585497.1"/>
    </source>
</evidence>
<feature type="transmembrane region" description="Helical" evidence="1">
    <location>
        <begin position="20"/>
        <end position="37"/>
    </location>
</feature>
<evidence type="ECO:0000256" key="1">
    <source>
        <dbReference type="SAM" id="Phobius"/>
    </source>
</evidence>
<keyword evidence="1" id="KW-1133">Transmembrane helix</keyword>
<keyword evidence="1" id="KW-0472">Membrane</keyword>
<organism evidence="2">
    <name type="scientific">Salmonella enterica</name>
    <name type="common">Salmonella choleraesuis</name>
    <dbReference type="NCBI Taxonomy" id="28901"/>
    <lineage>
        <taxon>Bacteria</taxon>
        <taxon>Pseudomonadati</taxon>
        <taxon>Pseudomonadota</taxon>
        <taxon>Gammaproteobacteria</taxon>
        <taxon>Enterobacterales</taxon>
        <taxon>Enterobacteriaceae</taxon>
        <taxon>Salmonella</taxon>
    </lineage>
</organism>
<name>A0A634F7K2_SALER</name>
<dbReference type="Pfam" id="PF23793">
    <property type="entry name" value="LysC"/>
    <property type="match status" value="1"/>
</dbReference>
<dbReference type="EMBL" id="AAMHSF010000008">
    <property type="protein sequence ID" value="EDH4585497.1"/>
    <property type="molecule type" value="Genomic_DNA"/>
</dbReference>
<protein>
    <submittedName>
        <fullName evidence="2">Rz1 lytic protein</fullName>
    </submittedName>
</protein>
<accession>A0A634F7K2</accession>